<protein>
    <submittedName>
        <fullName evidence="1">Uncharacterized protein</fullName>
    </submittedName>
</protein>
<proteinExistence type="predicted"/>
<sequence length="187" mass="20744">MNAWAVAVVSVSSFVLFSMCIGELYILLKLKKLARRSSNCWSCSCTTNYQKICCQFLFFSSSTATLRPVSLTSTIATCKLSIKTFTLTELEKATDCFGSDKILGEGGFGRVYHGTMEDGSESAIKLLIREDQSGDHEFIVEVEMLSQLHHCNLVKLIGICIEDHTCCLVYELVSNGSVETHLLPVRH</sequence>
<organism evidence="1 2">
    <name type="scientific">Persea americana</name>
    <name type="common">Avocado</name>
    <dbReference type="NCBI Taxonomy" id="3435"/>
    <lineage>
        <taxon>Eukaryota</taxon>
        <taxon>Viridiplantae</taxon>
        <taxon>Streptophyta</taxon>
        <taxon>Embryophyta</taxon>
        <taxon>Tracheophyta</taxon>
        <taxon>Spermatophyta</taxon>
        <taxon>Magnoliopsida</taxon>
        <taxon>Magnoliidae</taxon>
        <taxon>Laurales</taxon>
        <taxon>Lauraceae</taxon>
        <taxon>Persea</taxon>
    </lineage>
</organism>
<comment type="caution">
    <text evidence="1">The sequence shown here is derived from an EMBL/GenBank/DDBJ whole genome shotgun (WGS) entry which is preliminary data.</text>
</comment>
<dbReference type="Proteomes" id="UP001234297">
    <property type="component" value="Chromosome 12"/>
</dbReference>
<evidence type="ECO:0000313" key="2">
    <source>
        <dbReference type="Proteomes" id="UP001234297"/>
    </source>
</evidence>
<reference evidence="1 2" key="1">
    <citation type="journal article" date="2022" name="Hortic Res">
        <title>A haplotype resolved chromosomal level avocado genome allows analysis of novel avocado genes.</title>
        <authorList>
            <person name="Nath O."/>
            <person name="Fletcher S.J."/>
            <person name="Hayward A."/>
            <person name="Shaw L.M."/>
            <person name="Masouleh A.K."/>
            <person name="Furtado A."/>
            <person name="Henry R.J."/>
            <person name="Mitter N."/>
        </authorList>
    </citation>
    <scope>NUCLEOTIDE SEQUENCE [LARGE SCALE GENOMIC DNA]</scope>
    <source>
        <strain evidence="2">cv. Hass</strain>
    </source>
</reference>
<name>A0ACC2K780_PERAE</name>
<dbReference type="EMBL" id="CM056820">
    <property type="protein sequence ID" value="KAJ8616847.1"/>
    <property type="molecule type" value="Genomic_DNA"/>
</dbReference>
<accession>A0ACC2K780</accession>
<keyword evidence="2" id="KW-1185">Reference proteome</keyword>
<gene>
    <name evidence="1" type="ORF">MRB53_036219</name>
</gene>
<evidence type="ECO:0000313" key="1">
    <source>
        <dbReference type="EMBL" id="KAJ8616847.1"/>
    </source>
</evidence>